<feature type="transmembrane region" description="Helical" evidence="5">
    <location>
        <begin position="126"/>
        <end position="147"/>
    </location>
</feature>
<name>A0ABS0GXX5_9ACTN</name>
<dbReference type="InterPro" id="IPR010920">
    <property type="entry name" value="LSM_dom_sf"/>
</dbReference>
<dbReference type="Gene3D" id="2.30.30.60">
    <property type="match status" value="1"/>
</dbReference>
<feature type="transmembrane region" description="Helical" evidence="5">
    <location>
        <begin position="153"/>
        <end position="172"/>
    </location>
</feature>
<reference evidence="7 8" key="1">
    <citation type="submission" date="2020-11" db="EMBL/GenBank/DDBJ databases">
        <title>A novel isolate from a Black sea contaminated sediment with potential to produce alkanes: Plantactinospora alkalitolerans sp. nov.</title>
        <authorList>
            <person name="Carro L."/>
            <person name="Veyisoglu A."/>
            <person name="Guven K."/>
            <person name="Schumann P."/>
            <person name="Klenk H.-P."/>
            <person name="Sahin N."/>
        </authorList>
    </citation>
    <scope>NUCLEOTIDE SEQUENCE [LARGE SCALE GENOMIC DNA]</scope>
    <source>
        <strain evidence="7 8">S1510</strain>
    </source>
</reference>
<dbReference type="InterPro" id="IPR023408">
    <property type="entry name" value="MscS_beta-dom_sf"/>
</dbReference>
<dbReference type="Gene3D" id="1.10.287.1260">
    <property type="match status" value="1"/>
</dbReference>
<keyword evidence="2 5" id="KW-0812">Transmembrane</keyword>
<proteinExistence type="predicted"/>
<feature type="transmembrane region" description="Helical" evidence="5">
    <location>
        <begin position="6"/>
        <end position="24"/>
    </location>
</feature>
<dbReference type="PANTHER" id="PTHR30566:SF25">
    <property type="entry name" value="INNER MEMBRANE PROTEIN"/>
    <property type="match status" value="1"/>
</dbReference>
<comment type="subcellular location">
    <subcellularLocation>
        <location evidence="1">Membrane</location>
    </subcellularLocation>
</comment>
<dbReference type="SUPFAM" id="SSF50182">
    <property type="entry name" value="Sm-like ribonucleoproteins"/>
    <property type="match status" value="1"/>
</dbReference>
<accession>A0ABS0GXX5</accession>
<evidence type="ECO:0000256" key="3">
    <source>
        <dbReference type="ARBA" id="ARBA00022989"/>
    </source>
</evidence>
<evidence type="ECO:0000256" key="4">
    <source>
        <dbReference type="ARBA" id="ARBA00023136"/>
    </source>
</evidence>
<dbReference type="Proteomes" id="UP000638560">
    <property type="component" value="Unassembled WGS sequence"/>
</dbReference>
<dbReference type="EMBL" id="JADPUN010000168">
    <property type="protein sequence ID" value="MBF9130752.1"/>
    <property type="molecule type" value="Genomic_DNA"/>
</dbReference>
<sequence length="339" mass="38243">MIFRAVLVLVGVGGVAFLLSWALGRSLRPLLRGSRFEGFLRMAQVRSQRAFSTLAVALSTYYALPVTGLPPRTLSHLRHWDLLVAIGATGWLVTRVLHACESWIFRRYPRSPTDERIRRTRTQVRVIRQTTVALVVLVTLGAMLLTFRPVRVFGISLLASAGVFGLVVGVSARQVLSAAMASLQMAFTNALHIDDVVVVDGQWGQVKEVQLTHVVIRTWDHRQLIMPNNYFLNTPYENWTRFGAGVVGAVDLVLDYTADLDELRGEMGRQLERSSVWARGDWGLQMIDMGEHSVTVRITATARDGPSAWNLRCEVREGMVAYLRDHHPQWMSRRPHYEE</sequence>
<feature type="domain" description="Mechanosensitive ion channel MscS" evidence="6">
    <location>
        <begin position="177"/>
        <end position="241"/>
    </location>
</feature>
<evidence type="ECO:0000256" key="5">
    <source>
        <dbReference type="SAM" id="Phobius"/>
    </source>
</evidence>
<evidence type="ECO:0000256" key="2">
    <source>
        <dbReference type="ARBA" id="ARBA00022692"/>
    </source>
</evidence>
<keyword evidence="8" id="KW-1185">Reference proteome</keyword>
<evidence type="ECO:0000256" key="1">
    <source>
        <dbReference type="ARBA" id="ARBA00004370"/>
    </source>
</evidence>
<keyword evidence="3 5" id="KW-1133">Transmembrane helix</keyword>
<organism evidence="7 8">
    <name type="scientific">Plantactinospora alkalitolerans</name>
    <dbReference type="NCBI Taxonomy" id="2789879"/>
    <lineage>
        <taxon>Bacteria</taxon>
        <taxon>Bacillati</taxon>
        <taxon>Actinomycetota</taxon>
        <taxon>Actinomycetes</taxon>
        <taxon>Micromonosporales</taxon>
        <taxon>Micromonosporaceae</taxon>
        <taxon>Plantactinospora</taxon>
    </lineage>
</organism>
<evidence type="ECO:0000313" key="8">
    <source>
        <dbReference type="Proteomes" id="UP000638560"/>
    </source>
</evidence>
<dbReference type="InterPro" id="IPR006685">
    <property type="entry name" value="MscS_channel_2nd"/>
</dbReference>
<protein>
    <submittedName>
        <fullName evidence="7">Mechanosensitive ion channel</fullName>
    </submittedName>
</protein>
<feature type="transmembrane region" description="Helical" evidence="5">
    <location>
        <begin position="45"/>
        <end position="64"/>
    </location>
</feature>
<evidence type="ECO:0000313" key="7">
    <source>
        <dbReference type="EMBL" id="MBF9130752.1"/>
    </source>
</evidence>
<evidence type="ECO:0000259" key="6">
    <source>
        <dbReference type="Pfam" id="PF00924"/>
    </source>
</evidence>
<feature type="transmembrane region" description="Helical" evidence="5">
    <location>
        <begin position="84"/>
        <end position="105"/>
    </location>
</feature>
<dbReference type="RefSeq" id="WP_196202319.1">
    <property type="nucleotide sequence ID" value="NZ_JADPUN010000168.1"/>
</dbReference>
<comment type="caution">
    <text evidence="7">The sequence shown here is derived from an EMBL/GenBank/DDBJ whole genome shotgun (WGS) entry which is preliminary data.</text>
</comment>
<dbReference type="Pfam" id="PF00924">
    <property type="entry name" value="MS_channel_2nd"/>
    <property type="match status" value="1"/>
</dbReference>
<gene>
    <name evidence="7" type="ORF">I0C86_17560</name>
</gene>
<dbReference type="PANTHER" id="PTHR30566">
    <property type="entry name" value="YNAI-RELATED MECHANOSENSITIVE ION CHANNEL"/>
    <property type="match status" value="1"/>
</dbReference>
<keyword evidence="4 5" id="KW-0472">Membrane</keyword>